<evidence type="ECO:0000313" key="1">
    <source>
        <dbReference type="EMBL" id="SEU46576.1"/>
    </source>
</evidence>
<dbReference type="RefSeq" id="WP_091094052.1">
    <property type="nucleotide sequence ID" value="NZ_FOHX01000027.1"/>
</dbReference>
<evidence type="ECO:0000313" key="2">
    <source>
        <dbReference type="Proteomes" id="UP000199361"/>
    </source>
</evidence>
<dbReference type="Proteomes" id="UP000199361">
    <property type="component" value="Unassembled WGS sequence"/>
</dbReference>
<dbReference type="EMBL" id="FOHX01000027">
    <property type="protein sequence ID" value="SEU46576.1"/>
    <property type="molecule type" value="Genomic_DNA"/>
</dbReference>
<proteinExistence type="predicted"/>
<gene>
    <name evidence="1" type="ORF">SAMN05421811_12783</name>
</gene>
<dbReference type="AlphaFoldDB" id="A0A1I0LWD2"/>
<name>A0A1I0LWD2_9ACTN</name>
<accession>A0A1I0LWD2</accession>
<dbReference type="STRING" id="568860.SAMN05421811_12783"/>
<sequence>MPAAVRQVTSAPSGTAAAFTCARPPTAVAGDLLVAYQAADIGDLTVMGAPSGGGTWNLLVARQWGSGSGAGVKLWYKTHGASEPTNYSFSQNGQADGLAIVVALSGAATPILYQPLDTYTPNVFPTSHNTPGITPGGPDDVELRFIGSPSGSATTWGAPAGFTPGTSVQSQIYTTASLAHRVLSSSAPTGTAAFTSSPGLSLTMGFTLAIPSAGPALVTKSGSDTAVAADLATPSVTLIRPDSATLTEEAAAGPAAADAATAAEDAAVAAGPGTGDAAALAEQASTVSSPARVETGALADVSALVVSLFRDDSAFLVEQANVGLAALDAATLAETAAREETIGPSTGDAAGTAETAAVAGAAGAADEAALTESARVDVLKQSSDSAALAEHADAGPVAADAVALTESASVLVVIDASDSVTAADAGAALRPVAAMDSATATDSAAVAEVGRALDSADGPRRLWHASLAPRPWRAEPPRRSWSATHLT</sequence>
<organism evidence="1 2">
    <name type="scientific">Nonomuraea wenchangensis</name>
    <dbReference type="NCBI Taxonomy" id="568860"/>
    <lineage>
        <taxon>Bacteria</taxon>
        <taxon>Bacillati</taxon>
        <taxon>Actinomycetota</taxon>
        <taxon>Actinomycetes</taxon>
        <taxon>Streptosporangiales</taxon>
        <taxon>Streptosporangiaceae</taxon>
        <taxon>Nonomuraea</taxon>
    </lineage>
</organism>
<reference evidence="1 2" key="1">
    <citation type="submission" date="2016-10" db="EMBL/GenBank/DDBJ databases">
        <authorList>
            <person name="de Groot N.N."/>
        </authorList>
    </citation>
    <scope>NUCLEOTIDE SEQUENCE [LARGE SCALE GENOMIC DNA]</scope>
    <source>
        <strain evidence="1 2">CGMCC 4.5598</strain>
    </source>
</reference>
<dbReference type="OrthoDB" id="3304698at2"/>
<protein>
    <submittedName>
        <fullName evidence="1">Uncharacterized protein</fullName>
    </submittedName>
</protein>
<keyword evidence="2" id="KW-1185">Reference proteome</keyword>